<evidence type="ECO:0000256" key="5">
    <source>
        <dbReference type="ARBA" id="ARBA00022692"/>
    </source>
</evidence>
<name>A0A1H8PYA5_9GAMM</name>
<evidence type="ECO:0000256" key="8">
    <source>
        <dbReference type="SAM" id="Phobius"/>
    </source>
</evidence>
<dbReference type="PANTHER" id="PTHR34702">
    <property type="entry name" value="NA(+)/H(+) ANTIPORTER SUBUNIT F1"/>
    <property type="match status" value="1"/>
</dbReference>
<sequence length="99" mass="10478">MTELLLILAVVLLLNTTVGLVRILSGPHPADRMLAAEMFSTSAVVITLLLAFATDRPPLLDVALVFALLSALAVVTFVSRAWSALTPTSDTDDETGGER</sequence>
<evidence type="ECO:0000256" key="2">
    <source>
        <dbReference type="ARBA" id="ARBA00009212"/>
    </source>
</evidence>
<keyword evidence="10" id="KW-1185">Reference proteome</keyword>
<dbReference type="STRING" id="406100.SAMN04488052_101226"/>
<protein>
    <submittedName>
        <fullName evidence="9">Multisubunit sodium/proton antiporter, MrpF subunit</fullName>
    </submittedName>
</protein>
<keyword evidence="5 8" id="KW-0812">Transmembrane</keyword>
<keyword evidence="7 8" id="KW-0472">Membrane</keyword>
<evidence type="ECO:0000313" key="9">
    <source>
        <dbReference type="EMBL" id="SEO46786.1"/>
    </source>
</evidence>
<dbReference type="Proteomes" id="UP000199657">
    <property type="component" value="Unassembled WGS sequence"/>
</dbReference>
<dbReference type="RefSeq" id="WP_091639188.1">
    <property type="nucleotide sequence ID" value="NZ_FOEG01000001.1"/>
</dbReference>
<evidence type="ECO:0000256" key="4">
    <source>
        <dbReference type="ARBA" id="ARBA00022475"/>
    </source>
</evidence>
<dbReference type="Pfam" id="PF04066">
    <property type="entry name" value="MrpF_PhaF"/>
    <property type="match status" value="1"/>
</dbReference>
<reference evidence="9 10" key="1">
    <citation type="submission" date="2016-10" db="EMBL/GenBank/DDBJ databases">
        <authorList>
            <person name="de Groot N.N."/>
        </authorList>
    </citation>
    <scope>NUCLEOTIDE SEQUENCE [LARGE SCALE GENOMIC DNA]</scope>
    <source>
        <strain evidence="9 10">CGMCC 1.6291</strain>
    </source>
</reference>
<dbReference type="GO" id="GO:0005886">
    <property type="term" value="C:plasma membrane"/>
    <property type="evidence" value="ECO:0007669"/>
    <property type="project" value="UniProtKB-SubCell"/>
</dbReference>
<feature type="transmembrane region" description="Helical" evidence="8">
    <location>
        <begin position="35"/>
        <end position="52"/>
    </location>
</feature>
<comment type="similarity">
    <text evidence="2">Belongs to the CPA3 antiporters (TC 2.A.63) subunit F family.</text>
</comment>
<keyword evidence="3" id="KW-0813">Transport</keyword>
<dbReference type="AlphaFoldDB" id="A0A1H8PYA5"/>
<dbReference type="EMBL" id="FOEG01000001">
    <property type="protein sequence ID" value="SEO46786.1"/>
    <property type="molecule type" value="Genomic_DNA"/>
</dbReference>
<comment type="subcellular location">
    <subcellularLocation>
        <location evidence="1">Cell membrane</location>
        <topology evidence="1">Multi-pass membrane protein</topology>
    </subcellularLocation>
</comment>
<dbReference type="GO" id="GO:0015385">
    <property type="term" value="F:sodium:proton antiporter activity"/>
    <property type="evidence" value="ECO:0007669"/>
    <property type="project" value="TreeGrafter"/>
</dbReference>
<feature type="transmembrane region" description="Helical" evidence="8">
    <location>
        <begin position="59"/>
        <end position="82"/>
    </location>
</feature>
<dbReference type="InterPro" id="IPR007208">
    <property type="entry name" value="MrpF/PhaF-like"/>
</dbReference>
<dbReference type="OrthoDB" id="6170784at2"/>
<gene>
    <name evidence="9" type="ORF">SAMN04488052_101226</name>
</gene>
<proteinExistence type="inferred from homology"/>
<evidence type="ECO:0000256" key="3">
    <source>
        <dbReference type="ARBA" id="ARBA00022448"/>
    </source>
</evidence>
<accession>A0A1H8PYA5</accession>
<evidence type="ECO:0000256" key="7">
    <source>
        <dbReference type="ARBA" id="ARBA00023136"/>
    </source>
</evidence>
<keyword evidence="4" id="KW-1003">Cell membrane</keyword>
<evidence type="ECO:0000313" key="10">
    <source>
        <dbReference type="Proteomes" id="UP000199657"/>
    </source>
</evidence>
<dbReference type="PANTHER" id="PTHR34702:SF1">
    <property type="entry name" value="NA(+)_H(+) ANTIPORTER SUBUNIT F"/>
    <property type="match status" value="1"/>
</dbReference>
<organism evidence="9 10">
    <name type="scientific">Aquisalimonas asiatica</name>
    <dbReference type="NCBI Taxonomy" id="406100"/>
    <lineage>
        <taxon>Bacteria</taxon>
        <taxon>Pseudomonadati</taxon>
        <taxon>Pseudomonadota</taxon>
        <taxon>Gammaproteobacteria</taxon>
        <taxon>Chromatiales</taxon>
        <taxon>Ectothiorhodospiraceae</taxon>
        <taxon>Aquisalimonas</taxon>
    </lineage>
</organism>
<evidence type="ECO:0000256" key="6">
    <source>
        <dbReference type="ARBA" id="ARBA00022989"/>
    </source>
</evidence>
<evidence type="ECO:0000256" key="1">
    <source>
        <dbReference type="ARBA" id="ARBA00004651"/>
    </source>
</evidence>
<keyword evidence="6 8" id="KW-1133">Transmembrane helix</keyword>